<name>A0A0D2GHM9_9BACT</name>
<gene>
    <name evidence="1" type="ORF">X474_09445</name>
</gene>
<dbReference type="EMBL" id="AZAC01000011">
    <property type="protein sequence ID" value="KIX14392.1"/>
    <property type="molecule type" value="Genomic_DNA"/>
</dbReference>
<evidence type="ECO:0000313" key="1">
    <source>
        <dbReference type="EMBL" id="KIX14392.1"/>
    </source>
</evidence>
<reference evidence="1 2" key="1">
    <citation type="submission" date="2013-11" db="EMBL/GenBank/DDBJ databases">
        <title>Metagenomic analysis of a methanogenic consortium involved in long chain n-alkane degradation.</title>
        <authorList>
            <person name="Davidova I.A."/>
            <person name="Callaghan A.V."/>
            <person name="Wawrik B."/>
            <person name="Pruitt S."/>
            <person name="Marks C."/>
            <person name="Duncan K.E."/>
            <person name="Suflita J.M."/>
        </authorList>
    </citation>
    <scope>NUCLEOTIDE SEQUENCE [LARGE SCALE GENOMIC DNA]</scope>
    <source>
        <strain evidence="1 2">SPR</strain>
    </source>
</reference>
<evidence type="ECO:0000313" key="2">
    <source>
        <dbReference type="Proteomes" id="UP000032233"/>
    </source>
</evidence>
<accession>A0A0D2GHM9</accession>
<organism evidence="1 2">
    <name type="scientific">Dethiosulfatarculus sandiegensis</name>
    <dbReference type="NCBI Taxonomy" id="1429043"/>
    <lineage>
        <taxon>Bacteria</taxon>
        <taxon>Pseudomonadati</taxon>
        <taxon>Thermodesulfobacteriota</taxon>
        <taxon>Desulfarculia</taxon>
        <taxon>Desulfarculales</taxon>
        <taxon>Desulfarculaceae</taxon>
        <taxon>Dethiosulfatarculus</taxon>
    </lineage>
</organism>
<dbReference type="AlphaFoldDB" id="A0A0D2GHM9"/>
<dbReference type="InParanoid" id="A0A0D2GHM9"/>
<dbReference type="Proteomes" id="UP000032233">
    <property type="component" value="Unassembled WGS sequence"/>
</dbReference>
<keyword evidence="2" id="KW-1185">Reference proteome</keyword>
<protein>
    <submittedName>
        <fullName evidence="1">Uncharacterized protein</fullName>
    </submittedName>
</protein>
<proteinExistence type="predicted"/>
<sequence length="34" mass="4154">MNSPLKSLAQNYRYSNFFKQIINQRLKVNYFLLT</sequence>
<comment type="caution">
    <text evidence="1">The sequence shown here is derived from an EMBL/GenBank/DDBJ whole genome shotgun (WGS) entry which is preliminary data.</text>
</comment>